<organism evidence="1 2">
    <name type="scientific">Archangium gephyra</name>
    <dbReference type="NCBI Taxonomy" id="48"/>
    <lineage>
        <taxon>Bacteria</taxon>
        <taxon>Pseudomonadati</taxon>
        <taxon>Myxococcota</taxon>
        <taxon>Myxococcia</taxon>
        <taxon>Myxococcales</taxon>
        <taxon>Cystobacterineae</taxon>
        <taxon>Archangiaceae</taxon>
        <taxon>Archangium</taxon>
    </lineage>
</organism>
<evidence type="ECO:0000313" key="2">
    <source>
        <dbReference type="Proteomes" id="UP000035579"/>
    </source>
</evidence>
<evidence type="ECO:0000313" key="1">
    <source>
        <dbReference type="EMBL" id="AKI99230.1"/>
    </source>
</evidence>
<sequence length="38" mass="4220">MTAEIFGKRPEARRGDVAVFLLILLPPAGPALTCRRPW</sequence>
<reference evidence="1 2" key="1">
    <citation type="submission" date="2015-05" db="EMBL/GenBank/DDBJ databases">
        <title>Genome assembly of Archangium gephyra DSM 2261.</title>
        <authorList>
            <person name="Sharma G."/>
            <person name="Subramanian S."/>
        </authorList>
    </citation>
    <scope>NUCLEOTIDE SEQUENCE [LARGE SCALE GENOMIC DNA]</scope>
    <source>
        <strain evidence="1 2">DSM 2261</strain>
    </source>
</reference>
<name>A0AAC8Q1N9_9BACT</name>
<protein>
    <submittedName>
        <fullName evidence="1">Uncharacterized protein</fullName>
    </submittedName>
</protein>
<proteinExistence type="predicted"/>
<gene>
    <name evidence="1" type="ORF">AA314_00857</name>
</gene>
<accession>A0AAC8Q1N9</accession>
<dbReference type="KEGG" id="age:AA314_00857"/>
<dbReference type="Proteomes" id="UP000035579">
    <property type="component" value="Chromosome"/>
</dbReference>
<dbReference type="EMBL" id="CP011509">
    <property type="protein sequence ID" value="AKI99230.1"/>
    <property type="molecule type" value="Genomic_DNA"/>
</dbReference>
<dbReference type="AlphaFoldDB" id="A0AAC8Q1N9"/>